<gene>
    <name evidence="3" type="ORF">AVDCRST_MAG92-3383</name>
</gene>
<feature type="coiled-coil region" evidence="1">
    <location>
        <begin position="113"/>
        <end position="147"/>
    </location>
</feature>
<dbReference type="EMBL" id="CADCTM010000568">
    <property type="protein sequence ID" value="CAA9278642.1"/>
    <property type="molecule type" value="Genomic_DNA"/>
</dbReference>
<keyword evidence="2" id="KW-0472">Membrane</keyword>
<dbReference type="NCBIfam" id="NF038305">
    <property type="entry name" value="HpsJ_fam"/>
    <property type="match status" value="1"/>
</dbReference>
<name>A0A6J4JI30_9CYAN</name>
<evidence type="ECO:0000313" key="3">
    <source>
        <dbReference type="EMBL" id="CAA9278642.1"/>
    </source>
</evidence>
<feature type="transmembrane region" description="Helical" evidence="2">
    <location>
        <begin position="226"/>
        <end position="244"/>
    </location>
</feature>
<feature type="transmembrane region" description="Helical" evidence="2">
    <location>
        <begin position="52"/>
        <end position="72"/>
    </location>
</feature>
<keyword evidence="2" id="KW-1133">Transmembrane helix</keyword>
<evidence type="ECO:0000256" key="1">
    <source>
        <dbReference type="SAM" id="Coils"/>
    </source>
</evidence>
<feature type="transmembrane region" description="Helical" evidence="2">
    <location>
        <begin position="6"/>
        <end position="32"/>
    </location>
</feature>
<keyword evidence="2" id="KW-0812">Transmembrane</keyword>
<sequence length="247" mass="27262">MNTSPASFSFTALALKIVGVVMILSSLLDYILMTIPFNPGVREWQIALATQFVDRGVIPLVGIVFVLLGYLLDNERSAPKSFVGDLRFWALLLSSVLGFIYLILGPWHVYNVSAQTNQALEQINQKATQAETQLEAQTKQVDELIKNPQRLAELDKAIASGQVQGEQLGRLQALKQQLDTFKKDPKALTTQVDTAKQQINKGKEDAQSRTKTEALKLSLRTGMSSLFLAIAFIATGWTGLRGLITRN</sequence>
<evidence type="ECO:0000256" key="2">
    <source>
        <dbReference type="SAM" id="Phobius"/>
    </source>
</evidence>
<feature type="transmembrane region" description="Helical" evidence="2">
    <location>
        <begin position="88"/>
        <end position="110"/>
    </location>
</feature>
<proteinExistence type="predicted"/>
<organism evidence="3">
    <name type="scientific">uncultured Coleofasciculus sp</name>
    <dbReference type="NCBI Taxonomy" id="1267456"/>
    <lineage>
        <taxon>Bacteria</taxon>
        <taxon>Bacillati</taxon>
        <taxon>Cyanobacteriota</taxon>
        <taxon>Cyanophyceae</taxon>
        <taxon>Coleofasciculales</taxon>
        <taxon>Coleofasciculaceae</taxon>
        <taxon>Coleofasciculus</taxon>
        <taxon>environmental samples</taxon>
    </lineage>
</organism>
<dbReference type="AlphaFoldDB" id="A0A6J4JI30"/>
<reference evidence="3" key="1">
    <citation type="submission" date="2020-02" db="EMBL/GenBank/DDBJ databases">
        <authorList>
            <person name="Meier V. D."/>
        </authorList>
    </citation>
    <scope>NUCLEOTIDE SEQUENCE</scope>
    <source>
        <strain evidence="3">AVDCRST_MAG92</strain>
    </source>
</reference>
<dbReference type="InterPro" id="IPR047709">
    <property type="entry name" value="HpsJ-like"/>
</dbReference>
<protein>
    <submittedName>
        <fullName evidence="3">Uncharacterized protein</fullName>
    </submittedName>
</protein>
<accession>A0A6J4JI30</accession>
<keyword evidence="1" id="KW-0175">Coiled coil</keyword>